<dbReference type="AlphaFoldDB" id="Q6ZVI0"/>
<evidence type="ECO:0000256" key="1">
    <source>
        <dbReference type="SAM" id="MobiDB-lite"/>
    </source>
</evidence>
<protein>
    <submittedName>
        <fullName evidence="2">cDNA FLJ42559 fis, clone BRACE3006226</fullName>
    </submittedName>
</protein>
<organism evidence="2">
    <name type="scientific">Homo sapiens</name>
    <name type="common">Human</name>
    <dbReference type="NCBI Taxonomy" id="9606"/>
    <lineage>
        <taxon>Eukaryota</taxon>
        <taxon>Metazoa</taxon>
        <taxon>Chordata</taxon>
        <taxon>Craniata</taxon>
        <taxon>Vertebrata</taxon>
        <taxon>Euteleostomi</taxon>
        <taxon>Mammalia</taxon>
        <taxon>Eutheria</taxon>
        <taxon>Euarchontoglires</taxon>
        <taxon>Primates</taxon>
        <taxon>Haplorrhini</taxon>
        <taxon>Catarrhini</taxon>
        <taxon>Hominidae</taxon>
        <taxon>Homo</taxon>
    </lineage>
</organism>
<feature type="region of interest" description="Disordered" evidence="1">
    <location>
        <begin position="31"/>
        <end position="66"/>
    </location>
</feature>
<evidence type="ECO:0000313" key="2">
    <source>
        <dbReference type="EMBL" id="BAC85881.1"/>
    </source>
</evidence>
<proteinExistence type="evidence at transcript level"/>
<name>Q6ZVI0_HUMAN</name>
<accession>Q6ZVI0</accession>
<reference evidence="2" key="1">
    <citation type="submission" date="2003-07" db="EMBL/GenBank/DDBJ databases">
        <title>NEDO human cDNA sequencing project.</title>
        <authorList>
            <person name="Ninomiya K."/>
            <person name="Wagatsuma M."/>
            <person name="Kanda K."/>
            <person name="Kondo H."/>
            <person name="Yokoi T."/>
            <person name="Kodaira H."/>
            <person name="Furuya T."/>
            <person name="Takahashi M."/>
            <person name="Kikkawa E."/>
            <person name="Omura Y."/>
            <person name="Abe K."/>
            <person name="Kamihara K."/>
            <person name="Katsuta N."/>
            <person name="Sato K."/>
            <person name="Tanikawa M."/>
            <person name="Yamazaki M."/>
            <person name="Sugiyama T."/>
            <person name="Irie R."/>
            <person name="Otsuki T."/>
            <person name="Sato H."/>
            <person name="Wakamatsu A."/>
            <person name="Ishii S."/>
            <person name="Yamamoto J."/>
            <person name="Isono Y."/>
            <person name="Kawai-Hio Y."/>
            <person name="Saito K."/>
            <person name="Nishikawa T."/>
            <person name="Kimura K."/>
            <person name="Yamashita H."/>
            <person name="Matsuo K."/>
            <person name="Nakamura Y."/>
            <person name="Sekine M."/>
            <person name="Kikuchi H."/>
            <person name="Murakawa K."/>
            <person name="Kanehori K."/>
            <person name="Takahashi-Fujii A."/>
            <person name="Oshima A."/>
            <person name="Sugiyama A."/>
            <person name="Kawakami B."/>
            <person name="Suzuki Y."/>
            <person name="Sugano S."/>
            <person name="Nagahari K."/>
            <person name="Masuho Y."/>
            <person name="Nagai K."/>
            <person name="Isogai T."/>
        </authorList>
    </citation>
    <scope>NUCLEOTIDE SEQUENCE</scope>
    <source>
        <tissue evidence="2">Cerebellum</tissue>
    </source>
</reference>
<sequence>MSACPAGTAQRPRPGRTLRVTTLPTAPLAILPNHSLPKIPPTVTPHDNPGRLSAVAPAPQPRALSPPRFCPPPLSSLCTSPPWLPLSPELTVDAGFFQTPLGNTEWKRGSVRKCLVECRHCGI</sequence>
<dbReference type="EMBL" id="AK124550">
    <property type="protein sequence ID" value="BAC85881.1"/>
    <property type="molecule type" value="mRNA"/>
</dbReference>